<dbReference type="Pfam" id="PF03704">
    <property type="entry name" value="BTAD"/>
    <property type="match status" value="1"/>
</dbReference>
<dbReference type="GO" id="GO:0003677">
    <property type="term" value="F:DNA binding"/>
    <property type="evidence" value="ECO:0007669"/>
    <property type="project" value="UniProtKB-UniRule"/>
</dbReference>
<evidence type="ECO:0000256" key="3">
    <source>
        <dbReference type="ARBA" id="ARBA00023125"/>
    </source>
</evidence>
<keyword evidence="4" id="KW-0804">Transcription</keyword>
<dbReference type="InterPro" id="IPR011990">
    <property type="entry name" value="TPR-like_helical_dom_sf"/>
</dbReference>
<dbReference type="InterPro" id="IPR016032">
    <property type="entry name" value="Sig_transdc_resp-reg_C-effctor"/>
</dbReference>
<accession>A0A9W6KQE8</accession>
<dbReference type="SUPFAM" id="SSF46894">
    <property type="entry name" value="C-terminal effector domain of the bipartite response regulators"/>
    <property type="match status" value="1"/>
</dbReference>
<dbReference type="GO" id="GO:0043531">
    <property type="term" value="F:ADP binding"/>
    <property type="evidence" value="ECO:0007669"/>
    <property type="project" value="InterPro"/>
</dbReference>
<dbReference type="SMART" id="SM00862">
    <property type="entry name" value="Trans_reg_C"/>
    <property type="match status" value="1"/>
</dbReference>
<dbReference type="GO" id="GO:0006355">
    <property type="term" value="P:regulation of DNA-templated transcription"/>
    <property type="evidence" value="ECO:0007669"/>
    <property type="project" value="InterPro"/>
</dbReference>
<dbReference type="CDD" id="cd15831">
    <property type="entry name" value="BTAD"/>
    <property type="match status" value="1"/>
</dbReference>
<dbReference type="Pfam" id="PF00486">
    <property type="entry name" value="Trans_reg_C"/>
    <property type="match status" value="1"/>
</dbReference>
<comment type="caution">
    <text evidence="8">The sequence shown here is derived from an EMBL/GenBank/DDBJ whole genome shotgun (WGS) entry which is preliminary data.</text>
</comment>
<organism evidence="8 9">
    <name type="scientific">Dactylosporangium matsuzakiense</name>
    <dbReference type="NCBI Taxonomy" id="53360"/>
    <lineage>
        <taxon>Bacteria</taxon>
        <taxon>Bacillati</taxon>
        <taxon>Actinomycetota</taxon>
        <taxon>Actinomycetes</taxon>
        <taxon>Micromonosporales</taxon>
        <taxon>Micromonosporaceae</taxon>
        <taxon>Dactylosporangium</taxon>
    </lineage>
</organism>
<keyword evidence="2" id="KW-0805">Transcription regulation</keyword>
<sequence length="918" mass="98919">MEIRLLGPVELRLDRQVVDAGPPQQRHVLAVLAADAGRTVTSELLIDRVWDEAPPGARRTLHVYLTRLRRLLAGGAGPVLLRRSGGYALDVPAEQVDLNRFRDLVEQARGRRDDDGVGLLRRALRLWTGEPLAGLPGSWAERMRRAWRRQYVDALVQWAEAELRCGNGGAVLAPLTEAIGEYPLVEPLTAVLMRALHLTGRTVDALDCYAELRQRLVEELGADPSPEVRDAYRAILRNEAPDGKLPGPAWRAPAQLPADVPGFVARAPEQARLDDALDGGAPAAVVVLSGSAGVGKTALAVHWAHRVRDRFPDGQIYLDLRGFGAGAAPMSSAEAVLLGLDALGVPAETVPSEPSAATALYRTLVADRRMLILLDNARDAAQVRPLLPGTHGCLVVVTSRDQLTGLAAAEGARPVPIALFSPEQARQFLAGRLGTDRVAAEPDAAGLIAERCARLPLALGVVAGRAAAHPDFPLARWADELVVGRLDVLGAGDPATDVRNVFSWSYRALHPPAAQLFRLLALCPGPDAGAAAAASLAGLPAERTRSLLADLARAHLLSEHRPGRYAMHDLLRTYAAELTASRDSDGERAAALGRVIDHYVYGGQAAALQLHPHRVRVVADPAPDGVLVEACTGERAALRWVAEHRPAMLAAAGLAVEAGLARRAWQLARVLAGLLHDQGRWHDLSAVGRLAIRATEQLGEDRGRAWALRLLGCAHAHLRRFGEADTAYRAALEGYERLGDTAGRAGVYYALARLAESRGEWPVMRERSAHALRLYTEAGHRVGRARALNLVGWVHARHREWAASLTHCERALAIQDELDDRSGQAATLDSIGYVHHHRGEYADATRYYERALALCRRCGDRFNETKILTHLGHTHAASGRPDAAQAAWRVARQILADLGDAGPAAPPWTADAPVSARS</sequence>
<gene>
    <name evidence="8" type="ORF">GCM10017581_073950</name>
</gene>
<dbReference type="PANTHER" id="PTHR35807">
    <property type="entry name" value="TRANSCRIPTIONAL REGULATOR REDD-RELATED"/>
    <property type="match status" value="1"/>
</dbReference>
<evidence type="ECO:0000256" key="5">
    <source>
        <dbReference type="PROSITE-ProRule" id="PRU00339"/>
    </source>
</evidence>
<dbReference type="GO" id="GO:0000160">
    <property type="term" value="P:phosphorelay signal transduction system"/>
    <property type="evidence" value="ECO:0007669"/>
    <property type="project" value="InterPro"/>
</dbReference>
<dbReference type="SMART" id="SM00028">
    <property type="entry name" value="TPR"/>
    <property type="match status" value="4"/>
</dbReference>
<dbReference type="InterPro" id="IPR036388">
    <property type="entry name" value="WH-like_DNA-bd_sf"/>
</dbReference>
<dbReference type="PANTHER" id="PTHR35807:SF1">
    <property type="entry name" value="TRANSCRIPTIONAL REGULATOR REDD"/>
    <property type="match status" value="1"/>
</dbReference>
<evidence type="ECO:0000313" key="8">
    <source>
        <dbReference type="EMBL" id="GLL05648.1"/>
    </source>
</evidence>
<dbReference type="Gene3D" id="3.40.50.300">
    <property type="entry name" value="P-loop containing nucleotide triphosphate hydrolases"/>
    <property type="match status" value="1"/>
</dbReference>
<dbReference type="SMART" id="SM01043">
    <property type="entry name" value="BTAD"/>
    <property type="match status" value="1"/>
</dbReference>
<dbReference type="InterPro" id="IPR001867">
    <property type="entry name" value="OmpR/PhoB-type_DNA-bd"/>
</dbReference>
<dbReference type="SUPFAM" id="SSF48452">
    <property type="entry name" value="TPR-like"/>
    <property type="match status" value="2"/>
</dbReference>
<evidence type="ECO:0000313" key="9">
    <source>
        <dbReference type="Proteomes" id="UP001143480"/>
    </source>
</evidence>
<dbReference type="PRINTS" id="PR00364">
    <property type="entry name" value="DISEASERSIST"/>
</dbReference>
<dbReference type="Gene3D" id="1.10.10.10">
    <property type="entry name" value="Winged helix-like DNA-binding domain superfamily/Winged helix DNA-binding domain"/>
    <property type="match status" value="1"/>
</dbReference>
<dbReference type="PROSITE" id="PS50005">
    <property type="entry name" value="TPR"/>
    <property type="match status" value="1"/>
</dbReference>
<proteinExistence type="inferred from homology"/>
<dbReference type="AlphaFoldDB" id="A0A9W6KQE8"/>
<keyword evidence="3 6" id="KW-0238">DNA-binding</keyword>
<reference evidence="8" key="1">
    <citation type="journal article" date="2014" name="Int. J. Syst. Evol. Microbiol.">
        <title>Complete genome sequence of Corynebacterium casei LMG S-19264T (=DSM 44701T), isolated from a smear-ripened cheese.</title>
        <authorList>
            <consortium name="US DOE Joint Genome Institute (JGI-PGF)"/>
            <person name="Walter F."/>
            <person name="Albersmeier A."/>
            <person name="Kalinowski J."/>
            <person name="Ruckert C."/>
        </authorList>
    </citation>
    <scope>NUCLEOTIDE SEQUENCE</scope>
    <source>
        <strain evidence="8">VKM Ac-1321</strain>
    </source>
</reference>
<protein>
    <submittedName>
        <fullName evidence="8">SARP family transcriptional regulator</fullName>
    </submittedName>
</protein>
<reference evidence="8" key="2">
    <citation type="submission" date="2023-01" db="EMBL/GenBank/DDBJ databases">
        <authorList>
            <person name="Sun Q."/>
            <person name="Evtushenko L."/>
        </authorList>
    </citation>
    <scope>NUCLEOTIDE SEQUENCE</scope>
    <source>
        <strain evidence="8">VKM Ac-1321</strain>
    </source>
</reference>
<comment type="similarity">
    <text evidence="1">Belongs to the AfsR/DnrI/RedD regulatory family.</text>
</comment>
<name>A0A9W6KQE8_9ACTN</name>
<evidence type="ECO:0000256" key="1">
    <source>
        <dbReference type="ARBA" id="ARBA00005820"/>
    </source>
</evidence>
<dbReference type="Gene3D" id="1.25.40.10">
    <property type="entry name" value="Tetratricopeptide repeat domain"/>
    <property type="match status" value="2"/>
</dbReference>
<dbReference type="PROSITE" id="PS51755">
    <property type="entry name" value="OMPR_PHOB"/>
    <property type="match status" value="1"/>
</dbReference>
<dbReference type="CDD" id="cd00383">
    <property type="entry name" value="trans_reg_C"/>
    <property type="match status" value="1"/>
</dbReference>
<dbReference type="EMBL" id="BSFP01000061">
    <property type="protein sequence ID" value="GLL05648.1"/>
    <property type="molecule type" value="Genomic_DNA"/>
</dbReference>
<keyword evidence="9" id="KW-1185">Reference proteome</keyword>
<evidence type="ECO:0000256" key="6">
    <source>
        <dbReference type="PROSITE-ProRule" id="PRU01091"/>
    </source>
</evidence>
<feature type="domain" description="OmpR/PhoB-type" evidence="7">
    <location>
        <begin position="1"/>
        <end position="91"/>
    </location>
</feature>
<feature type="DNA-binding region" description="OmpR/PhoB-type" evidence="6">
    <location>
        <begin position="1"/>
        <end position="91"/>
    </location>
</feature>
<dbReference type="InterPro" id="IPR019734">
    <property type="entry name" value="TPR_rpt"/>
</dbReference>
<evidence type="ECO:0000256" key="4">
    <source>
        <dbReference type="ARBA" id="ARBA00023163"/>
    </source>
</evidence>
<evidence type="ECO:0000256" key="2">
    <source>
        <dbReference type="ARBA" id="ARBA00023015"/>
    </source>
</evidence>
<dbReference type="InterPro" id="IPR051677">
    <property type="entry name" value="AfsR-DnrI-RedD_regulator"/>
</dbReference>
<dbReference type="Proteomes" id="UP001143480">
    <property type="component" value="Unassembled WGS sequence"/>
</dbReference>
<dbReference type="InterPro" id="IPR005158">
    <property type="entry name" value="BTAD"/>
</dbReference>
<dbReference type="RefSeq" id="WP_261958860.1">
    <property type="nucleotide sequence ID" value="NZ_BAAAXA010000001.1"/>
</dbReference>
<keyword evidence="5" id="KW-0802">TPR repeat</keyword>
<dbReference type="Pfam" id="PF13424">
    <property type="entry name" value="TPR_12"/>
    <property type="match status" value="1"/>
</dbReference>
<dbReference type="SUPFAM" id="SSF52540">
    <property type="entry name" value="P-loop containing nucleoside triphosphate hydrolases"/>
    <property type="match status" value="1"/>
</dbReference>
<dbReference type="InterPro" id="IPR027417">
    <property type="entry name" value="P-loop_NTPase"/>
</dbReference>
<evidence type="ECO:0000259" key="7">
    <source>
        <dbReference type="PROSITE" id="PS51755"/>
    </source>
</evidence>
<feature type="repeat" description="TPR" evidence="5">
    <location>
        <begin position="825"/>
        <end position="858"/>
    </location>
</feature>